<keyword evidence="3" id="KW-1185">Reference proteome</keyword>
<dbReference type="EMBL" id="SRLO01000388">
    <property type="protein sequence ID" value="TNN58137.1"/>
    <property type="molecule type" value="Genomic_DNA"/>
</dbReference>
<dbReference type="Proteomes" id="UP000314294">
    <property type="component" value="Unassembled WGS sequence"/>
</dbReference>
<feature type="region of interest" description="Disordered" evidence="1">
    <location>
        <begin position="1"/>
        <end position="65"/>
    </location>
</feature>
<dbReference type="AlphaFoldDB" id="A0A4Z2GWW7"/>
<gene>
    <name evidence="2" type="ORF">EYF80_031660</name>
</gene>
<organism evidence="2 3">
    <name type="scientific">Liparis tanakae</name>
    <name type="common">Tanaka's snailfish</name>
    <dbReference type="NCBI Taxonomy" id="230148"/>
    <lineage>
        <taxon>Eukaryota</taxon>
        <taxon>Metazoa</taxon>
        <taxon>Chordata</taxon>
        <taxon>Craniata</taxon>
        <taxon>Vertebrata</taxon>
        <taxon>Euteleostomi</taxon>
        <taxon>Actinopterygii</taxon>
        <taxon>Neopterygii</taxon>
        <taxon>Teleostei</taxon>
        <taxon>Neoteleostei</taxon>
        <taxon>Acanthomorphata</taxon>
        <taxon>Eupercaria</taxon>
        <taxon>Perciformes</taxon>
        <taxon>Cottioidei</taxon>
        <taxon>Cottales</taxon>
        <taxon>Liparidae</taxon>
        <taxon>Liparis</taxon>
    </lineage>
</organism>
<sequence length="176" mass="18704">MALPPTPQKASTISRASGKLRSTRSAMCSAIRSGVTENQPSENTRGHQNRVGRRGEERPDGAPRTAVQTHALVEAGEQAVPLGPVLRQLGSYLGEGGAGVGVACVGVACEARRQKRTRDVFRSEARKTNTQHDSPAFDPGPSSCWRSVLFFIVVVTVSSTRRFNPSVRAPGGLLGV</sequence>
<name>A0A4Z2GWW7_9TELE</name>
<evidence type="ECO:0000313" key="3">
    <source>
        <dbReference type="Proteomes" id="UP000314294"/>
    </source>
</evidence>
<reference evidence="2 3" key="1">
    <citation type="submission" date="2019-03" db="EMBL/GenBank/DDBJ databases">
        <title>First draft genome of Liparis tanakae, snailfish: a comprehensive survey of snailfish specific genes.</title>
        <authorList>
            <person name="Kim W."/>
            <person name="Song I."/>
            <person name="Jeong J.-H."/>
            <person name="Kim D."/>
            <person name="Kim S."/>
            <person name="Ryu S."/>
            <person name="Song J.Y."/>
            <person name="Lee S.K."/>
        </authorList>
    </citation>
    <scope>NUCLEOTIDE SEQUENCE [LARGE SCALE GENOMIC DNA]</scope>
    <source>
        <tissue evidence="2">Muscle</tissue>
    </source>
</reference>
<evidence type="ECO:0000256" key="1">
    <source>
        <dbReference type="SAM" id="MobiDB-lite"/>
    </source>
</evidence>
<comment type="caution">
    <text evidence="2">The sequence shown here is derived from an EMBL/GenBank/DDBJ whole genome shotgun (WGS) entry which is preliminary data.</text>
</comment>
<accession>A0A4Z2GWW7</accession>
<protein>
    <submittedName>
        <fullName evidence="2">Uncharacterized protein</fullName>
    </submittedName>
</protein>
<proteinExistence type="predicted"/>
<evidence type="ECO:0000313" key="2">
    <source>
        <dbReference type="EMBL" id="TNN58137.1"/>
    </source>
</evidence>